<reference evidence="1 2" key="1">
    <citation type="journal article" date="2012" name="J. Bacteriol.">
        <title>Complete Genome Sequence of Leptospirillum ferrooxidans Strain C2-3, Isolated from a Fresh Volcanic Ash Deposit on the Island of Miyake, Japan.</title>
        <authorList>
            <person name="Fujimura R."/>
            <person name="Sato Y."/>
            <person name="Nishizawa T."/>
            <person name="Oshima K."/>
            <person name="Kim S.-W."/>
            <person name="Hattori M."/>
            <person name="Kamijo T."/>
            <person name="Ohta H."/>
        </authorList>
    </citation>
    <scope>NUCLEOTIDE SEQUENCE [LARGE SCALE GENOMIC DNA]</scope>
    <source>
        <strain evidence="1 2">C2-3</strain>
    </source>
</reference>
<accession>I0IRP1</accession>
<protein>
    <submittedName>
        <fullName evidence="1">Uncharacterized protein</fullName>
    </submittedName>
</protein>
<evidence type="ECO:0000313" key="2">
    <source>
        <dbReference type="Proteomes" id="UP000007382"/>
    </source>
</evidence>
<dbReference type="AlphaFoldDB" id="I0IRP1"/>
<name>I0IRP1_LEPFC</name>
<dbReference type="KEGG" id="lfc:LFE_2268"/>
<sequence>MRAPPIPEAALAEAVVAASLLWVAPLVQQLLWWLPVVVEAVVLVNTTGYLKAGPESSVHLAPVLAVVPSEWAAAAVVLADLLEPLVLTVAMVLEVQVFKTAVPAVQEGHTSVLVAVLQAQMEDLVVVVVTVVAVAAILEERAEGNPTAVTVRVEVHSFSELQQLL</sequence>
<dbReference type="HOGENOM" id="CLU_1608801_0_0_0"/>
<organism evidence="1 2">
    <name type="scientific">Leptospirillum ferrooxidans (strain C2-3)</name>
    <dbReference type="NCBI Taxonomy" id="1162668"/>
    <lineage>
        <taxon>Bacteria</taxon>
        <taxon>Pseudomonadati</taxon>
        <taxon>Nitrospirota</taxon>
        <taxon>Nitrospiria</taxon>
        <taxon>Nitrospirales</taxon>
        <taxon>Nitrospiraceae</taxon>
        <taxon>Leptospirillum</taxon>
    </lineage>
</organism>
<proteinExistence type="predicted"/>
<evidence type="ECO:0000313" key="1">
    <source>
        <dbReference type="EMBL" id="BAM07940.1"/>
    </source>
</evidence>
<dbReference type="Proteomes" id="UP000007382">
    <property type="component" value="Chromosome"/>
</dbReference>
<keyword evidence="2" id="KW-1185">Reference proteome</keyword>
<reference evidence="2" key="2">
    <citation type="submission" date="2012-03" db="EMBL/GenBank/DDBJ databases">
        <title>The complete genome sequence of the pioneer microbe on fresh volcanic deposit, Leptospirillum ferrooxidans strain C2-3.</title>
        <authorList>
            <person name="Fujimura R."/>
            <person name="Sato Y."/>
            <person name="Nishizawa T."/>
            <person name="Nanba K."/>
            <person name="Oshima K."/>
            <person name="Hattori M."/>
            <person name="Kamijo T."/>
            <person name="Ohta H."/>
        </authorList>
    </citation>
    <scope>NUCLEOTIDE SEQUENCE [LARGE SCALE GENOMIC DNA]</scope>
    <source>
        <strain evidence="2">C2-3</strain>
    </source>
</reference>
<gene>
    <name evidence="1" type="ordered locus">LFE_2268</name>
</gene>
<dbReference type="EMBL" id="AP012342">
    <property type="protein sequence ID" value="BAM07940.1"/>
    <property type="molecule type" value="Genomic_DNA"/>
</dbReference>